<keyword evidence="4" id="KW-1003">Cell membrane</keyword>
<keyword evidence="6 8" id="KW-1133">Transmembrane helix</keyword>
<dbReference type="GO" id="GO:0022857">
    <property type="term" value="F:transmembrane transporter activity"/>
    <property type="evidence" value="ECO:0007669"/>
    <property type="project" value="InterPro"/>
</dbReference>
<dbReference type="PANTHER" id="PTHR30614">
    <property type="entry name" value="MEMBRANE COMPONENT OF AMINO ACID ABC TRANSPORTER"/>
    <property type="match status" value="1"/>
</dbReference>
<dbReference type="GO" id="GO:0043190">
    <property type="term" value="C:ATP-binding cassette (ABC) transporter complex"/>
    <property type="evidence" value="ECO:0007669"/>
    <property type="project" value="InterPro"/>
</dbReference>
<evidence type="ECO:0000256" key="2">
    <source>
        <dbReference type="ARBA" id="ARBA00010072"/>
    </source>
</evidence>
<dbReference type="AlphaFoldDB" id="A0A2L2LMH6"/>
<sequence length="256" mass="27936">MITVLFEQGSDGRTYVMWLLSGLGWTLGLAFFGWWIAFAIGVIVGVGRTVKSKFIVAAARLYVEIFRNIPVLVQMFLWYFVLPELLPTATGSWIKQLPPPWSTFFPALICLSLYTAARVAEQVRAGLEALPAGQSEAAAALGLSGRKTYRLVLVPQALRLIVPSVTSEVMGIYKNTSIALTIGLLELTAQAKAISEETFQTFAAFGAATIIYLVLALIAYQVMSWIDNAVKIPGTTSSEKKAKRLFARRLPEGAQG</sequence>
<gene>
    <name evidence="10" type="primary">gltJ</name>
    <name evidence="10" type="ORF">At1D1609_53960</name>
</gene>
<organism evidence="10 11">
    <name type="scientific">Agrobacterium tumefaciens</name>
    <dbReference type="NCBI Taxonomy" id="358"/>
    <lineage>
        <taxon>Bacteria</taxon>
        <taxon>Pseudomonadati</taxon>
        <taxon>Pseudomonadota</taxon>
        <taxon>Alphaproteobacteria</taxon>
        <taxon>Hyphomicrobiales</taxon>
        <taxon>Rhizobiaceae</taxon>
        <taxon>Rhizobium/Agrobacterium group</taxon>
        <taxon>Agrobacterium</taxon>
        <taxon>Agrobacterium tumefaciens complex</taxon>
    </lineage>
</organism>
<evidence type="ECO:0000259" key="9">
    <source>
        <dbReference type="PROSITE" id="PS50928"/>
    </source>
</evidence>
<evidence type="ECO:0000313" key="10">
    <source>
        <dbReference type="EMBL" id="AVH45428.1"/>
    </source>
</evidence>
<keyword evidence="7 8" id="KW-0472">Membrane</keyword>
<dbReference type="InterPro" id="IPR000515">
    <property type="entry name" value="MetI-like"/>
</dbReference>
<keyword evidence="5 8" id="KW-0812">Transmembrane</keyword>
<protein>
    <submittedName>
        <fullName evidence="10">Glutamate/aspartate transport system permease protein</fullName>
    </submittedName>
</protein>
<feature type="transmembrane region" description="Helical" evidence="8">
    <location>
        <begin position="202"/>
        <end position="223"/>
    </location>
</feature>
<evidence type="ECO:0000256" key="8">
    <source>
        <dbReference type="RuleBase" id="RU363032"/>
    </source>
</evidence>
<feature type="transmembrane region" description="Helical" evidence="8">
    <location>
        <begin position="101"/>
        <end position="120"/>
    </location>
</feature>
<dbReference type="Pfam" id="PF00528">
    <property type="entry name" value="BPD_transp_1"/>
    <property type="match status" value="1"/>
</dbReference>
<evidence type="ECO:0000256" key="7">
    <source>
        <dbReference type="ARBA" id="ARBA00023136"/>
    </source>
</evidence>
<dbReference type="Gene3D" id="1.10.3720.10">
    <property type="entry name" value="MetI-like"/>
    <property type="match status" value="1"/>
</dbReference>
<dbReference type="EMBL" id="CP026927">
    <property type="protein sequence ID" value="AVH45428.1"/>
    <property type="molecule type" value="Genomic_DNA"/>
</dbReference>
<geneLocation type="plasmid" evidence="11">
    <name>pat1d1609a</name>
</geneLocation>
<reference evidence="10 11" key="1">
    <citation type="submission" date="2018-02" db="EMBL/GenBank/DDBJ databases">
        <title>Complete genome sequence of Agrobacterium tumefaciens 1D1609.</title>
        <authorList>
            <person name="Cho S.-T."/>
            <person name="Haryono M."/>
            <person name="Chang H.-H."/>
            <person name="Santos M.N."/>
            <person name="Lai E.-M."/>
            <person name="Kuo C.-H."/>
        </authorList>
    </citation>
    <scope>NUCLEOTIDE SEQUENCE [LARGE SCALE GENOMIC DNA]</scope>
    <source>
        <strain evidence="10 11">1D1609</strain>
        <plasmid evidence="11">Plasmid pat1d1609a</plasmid>
    </source>
</reference>
<evidence type="ECO:0000313" key="11">
    <source>
        <dbReference type="Proteomes" id="UP000237717"/>
    </source>
</evidence>
<name>A0A2L2LMH6_AGRTU</name>
<dbReference type="GO" id="GO:0006865">
    <property type="term" value="P:amino acid transport"/>
    <property type="evidence" value="ECO:0007669"/>
    <property type="project" value="TreeGrafter"/>
</dbReference>
<dbReference type="PROSITE" id="PS50928">
    <property type="entry name" value="ABC_TM1"/>
    <property type="match status" value="1"/>
</dbReference>
<feature type="domain" description="ABC transmembrane type-1" evidence="9">
    <location>
        <begin position="23"/>
        <end position="223"/>
    </location>
</feature>
<proteinExistence type="inferred from homology"/>
<keyword evidence="10" id="KW-0614">Plasmid</keyword>
<dbReference type="InterPro" id="IPR010065">
    <property type="entry name" value="AA_ABC_transptr_permease_3TM"/>
</dbReference>
<dbReference type="Proteomes" id="UP000237717">
    <property type="component" value="Plasmid pAt1D1609a"/>
</dbReference>
<dbReference type="InterPro" id="IPR035906">
    <property type="entry name" value="MetI-like_sf"/>
</dbReference>
<dbReference type="InterPro" id="IPR043429">
    <property type="entry name" value="ArtM/GltK/GlnP/TcyL/YhdX-like"/>
</dbReference>
<evidence type="ECO:0000256" key="5">
    <source>
        <dbReference type="ARBA" id="ARBA00022692"/>
    </source>
</evidence>
<keyword evidence="3 8" id="KW-0813">Transport</keyword>
<dbReference type="RefSeq" id="WP_104680451.1">
    <property type="nucleotide sequence ID" value="NZ_CP026927.1"/>
</dbReference>
<evidence type="ECO:0000256" key="4">
    <source>
        <dbReference type="ARBA" id="ARBA00022475"/>
    </source>
</evidence>
<comment type="similarity">
    <text evidence="2">Belongs to the binding-protein-dependent transport system permease family. HisMQ subfamily.</text>
</comment>
<dbReference type="SUPFAM" id="SSF161098">
    <property type="entry name" value="MetI-like"/>
    <property type="match status" value="1"/>
</dbReference>
<feature type="transmembrane region" description="Helical" evidence="8">
    <location>
        <begin position="65"/>
        <end position="81"/>
    </location>
</feature>
<dbReference type="PANTHER" id="PTHR30614:SF42">
    <property type="entry name" value="GLUTAMATE_ASPARTATE IMPORT PERMEASE PROTEIN GLTJ"/>
    <property type="match status" value="1"/>
</dbReference>
<comment type="subcellular location">
    <subcellularLocation>
        <location evidence="1">Cell inner membrane</location>
        <topology evidence="1">Multi-pass membrane protein</topology>
    </subcellularLocation>
    <subcellularLocation>
        <location evidence="8">Cell membrane</location>
        <topology evidence="8">Multi-pass membrane protein</topology>
    </subcellularLocation>
</comment>
<accession>A0A2L2LMH6</accession>
<evidence type="ECO:0000256" key="3">
    <source>
        <dbReference type="ARBA" id="ARBA00022448"/>
    </source>
</evidence>
<dbReference type="CDD" id="cd06261">
    <property type="entry name" value="TM_PBP2"/>
    <property type="match status" value="1"/>
</dbReference>
<evidence type="ECO:0000256" key="1">
    <source>
        <dbReference type="ARBA" id="ARBA00004429"/>
    </source>
</evidence>
<dbReference type="NCBIfam" id="TIGR01726">
    <property type="entry name" value="HEQRo_perm_3TM"/>
    <property type="match status" value="1"/>
</dbReference>
<feature type="transmembrane region" description="Helical" evidence="8">
    <location>
        <begin position="15"/>
        <end position="44"/>
    </location>
</feature>
<evidence type="ECO:0000256" key="6">
    <source>
        <dbReference type="ARBA" id="ARBA00022989"/>
    </source>
</evidence>